<dbReference type="RefSeq" id="WP_109924078.1">
    <property type="nucleotide sequence ID" value="NZ_QGNZ01000001.1"/>
</dbReference>
<accession>A0A317ER97</accession>
<gene>
    <name evidence="1" type="ORF">DHW03_02020</name>
</gene>
<organism evidence="1 2">
    <name type="scientific">Pedobacter yonginense</name>
    <dbReference type="NCBI Taxonomy" id="651869"/>
    <lineage>
        <taxon>Bacteria</taxon>
        <taxon>Pseudomonadati</taxon>
        <taxon>Bacteroidota</taxon>
        <taxon>Sphingobacteriia</taxon>
        <taxon>Sphingobacteriales</taxon>
        <taxon>Sphingobacteriaceae</taxon>
        <taxon>Pedobacter</taxon>
    </lineage>
</organism>
<dbReference type="AlphaFoldDB" id="A0A317ER97"/>
<evidence type="ECO:0000313" key="1">
    <source>
        <dbReference type="EMBL" id="PWS28647.1"/>
    </source>
</evidence>
<proteinExistence type="predicted"/>
<comment type="caution">
    <text evidence="1">The sequence shown here is derived from an EMBL/GenBank/DDBJ whole genome shotgun (WGS) entry which is preliminary data.</text>
</comment>
<evidence type="ECO:0000313" key="2">
    <source>
        <dbReference type="Proteomes" id="UP000245379"/>
    </source>
</evidence>
<sequence>MAKLINWKRNWLNSKFELFVDGMQKGAIIFNSWKNEAESNFEHQDYTFKCVGFWRPKTNVFDKKTNELVAVISYDNWKTRAVIHLNSGEQFEWKPTNFWKSQFSVSNHIDTNIVYSPLSNTGSISSDTDNSLIIIAGLFIKQVYNKRGMTLVACFVPIMIAATSRHNH</sequence>
<protein>
    <submittedName>
        <fullName evidence="1">Uncharacterized protein</fullName>
    </submittedName>
</protein>
<reference evidence="1 2" key="1">
    <citation type="submission" date="2018-05" db="EMBL/GenBank/DDBJ databases">
        <title>Pedobacter paludis sp. nov., isolated from wetland soil.</title>
        <authorList>
            <person name="Zhang Y."/>
            <person name="Wang G."/>
        </authorList>
    </citation>
    <scope>NUCLEOTIDE SEQUENCE [LARGE SCALE GENOMIC DNA]</scope>
    <source>
        <strain evidence="1 2">KCTC22721</strain>
    </source>
</reference>
<dbReference type="OrthoDB" id="955690at2"/>
<name>A0A317ER97_9SPHI</name>
<dbReference type="Proteomes" id="UP000245379">
    <property type="component" value="Unassembled WGS sequence"/>
</dbReference>
<dbReference type="EMBL" id="QGNZ01000001">
    <property type="protein sequence ID" value="PWS28647.1"/>
    <property type="molecule type" value="Genomic_DNA"/>
</dbReference>
<keyword evidence="2" id="KW-1185">Reference proteome</keyword>